<dbReference type="AlphaFoldDB" id="A0AAW2T208"/>
<dbReference type="GO" id="GO:0006281">
    <property type="term" value="P:DNA repair"/>
    <property type="evidence" value="ECO:0007669"/>
    <property type="project" value="UniProtKB-KW"/>
</dbReference>
<keyword evidence="1" id="KW-0227">DNA damage</keyword>
<sequence length="818" mass="94558">MSSSKSASDVMRQRNLDRMKRKYSSLSTTGRQEYIDKVKEHKKSRKTTTNKYNSRESWLLKAQMIPCESQGSISYKVASSEAHVLEKMANCIYCGAVKFEYEAPTFCCDNGKVKLVHVEVPDKLYELFTSTSEEAVAFRKNIRLFNCIFSFTSLGVKLDKELASSRQGVYTFRAQGMVYHDLPGLLPNEKGPNPFQLYFVETENEVENRMRILENSSMCKATVQKLLRVLEVNPYAKIFRRLKDYPSVKDIQLHISKDVKLDQRVYNSPTADQVAAIWVEGNNGDIPFERDIIIHSHSGHKHRIKHYYGCYDPLQYPILFPRVDNPSHGDVPTVSTFSSADDVLSKERRFVCAELPDRESHLELHNLVIKHMMHGPCGAKNFKNSCMVDGKCKYQYPRSYSESTIQGKDGYPIYKRRRNGLTVQVRKAQLNNQWVVPYNPYLLLRYNCHINVEICSGVTAVKYLYKYIYKGHDKVAIHISHNEDDNLVDEIKQFQDARWVSAQEAMWRIFEFNLNEIDPAVINLQLHLPNQQSVTYWATQRLDNILRWDHVSKTMLTEYFSMCSKSENARKYLYREFPEHYVWDKRDRCWRERKKRDVIGRISGANPIEGERYYLRLLLNHIKGSTSFQDLLTVNGVGYSSFKQAAQKRGLLESDQNVKLLWDTYFDAMSEDFKRETTMTVEFRVAKTLQSLNLFLESMGKSISLYDLPMLHANMDNVNGEFPREIQDEMSIQIPPEDYEAERKLNLEQRKAFSMIIDTIQKGKCGIFFIDGPGGTGKTFLYRALLAHLRSKKLIAIATATSGVAAAIMPGKNSAFPF</sequence>
<feature type="domain" description="DNA helicase Pif1-like DEAD-box helicase" evidence="3">
    <location>
        <begin position="744"/>
        <end position="811"/>
    </location>
</feature>
<proteinExistence type="inferred from homology"/>
<organism evidence="4">
    <name type="scientific">Sesamum radiatum</name>
    <name type="common">Black benniseed</name>
    <dbReference type="NCBI Taxonomy" id="300843"/>
    <lineage>
        <taxon>Eukaryota</taxon>
        <taxon>Viridiplantae</taxon>
        <taxon>Streptophyta</taxon>
        <taxon>Embryophyta</taxon>
        <taxon>Tracheophyta</taxon>
        <taxon>Spermatophyta</taxon>
        <taxon>Magnoliopsida</taxon>
        <taxon>eudicotyledons</taxon>
        <taxon>Gunneridae</taxon>
        <taxon>Pentapetalae</taxon>
        <taxon>asterids</taxon>
        <taxon>lamiids</taxon>
        <taxon>Lamiales</taxon>
        <taxon>Pedaliaceae</taxon>
        <taxon>Sesamum</taxon>
    </lineage>
</organism>
<comment type="similarity">
    <text evidence="1">Belongs to the helicase family.</text>
</comment>
<dbReference type="EC" id="5.6.2.3" evidence="1"/>
<evidence type="ECO:0000313" key="4">
    <source>
        <dbReference type="EMBL" id="KAL0398479.1"/>
    </source>
</evidence>
<comment type="caution">
    <text evidence="4">The sequence shown here is derived from an EMBL/GenBank/DDBJ whole genome shotgun (WGS) entry which is preliminary data.</text>
</comment>
<protein>
    <recommendedName>
        <fullName evidence="1">ATP-dependent DNA helicase</fullName>
        <ecNumber evidence="1">5.6.2.3</ecNumber>
    </recommendedName>
</protein>
<keyword evidence="1" id="KW-0378">Hydrolase</keyword>
<evidence type="ECO:0000256" key="2">
    <source>
        <dbReference type="SAM" id="MobiDB-lite"/>
    </source>
</evidence>
<keyword evidence="1" id="KW-0347">Helicase</keyword>
<dbReference type="PANTHER" id="PTHR10492">
    <property type="match status" value="1"/>
</dbReference>
<dbReference type="GO" id="GO:0006310">
    <property type="term" value="P:DNA recombination"/>
    <property type="evidence" value="ECO:0007669"/>
    <property type="project" value="UniProtKB-KW"/>
</dbReference>
<comment type="catalytic activity">
    <reaction evidence="1">
        <text>ATP + H2O = ADP + phosphate + H(+)</text>
        <dbReference type="Rhea" id="RHEA:13065"/>
        <dbReference type="ChEBI" id="CHEBI:15377"/>
        <dbReference type="ChEBI" id="CHEBI:15378"/>
        <dbReference type="ChEBI" id="CHEBI:30616"/>
        <dbReference type="ChEBI" id="CHEBI:43474"/>
        <dbReference type="ChEBI" id="CHEBI:456216"/>
        <dbReference type="EC" id="5.6.2.3"/>
    </reaction>
</comment>
<accession>A0AAW2T208</accession>
<dbReference type="GO" id="GO:0016787">
    <property type="term" value="F:hydrolase activity"/>
    <property type="evidence" value="ECO:0007669"/>
    <property type="project" value="UniProtKB-KW"/>
</dbReference>
<dbReference type="InterPro" id="IPR027417">
    <property type="entry name" value="P-loop_NTPase"/>
</dbReference>
<dbReference type="GO" id="GO:0043139">
    <property type="term" value="F:5'-3' DNA helicase activity"/>
    <property type="evidence" value="ECO:0007669"/>
    <property type="project" value="UniProtKB-EC"/>
</dbReference>
<dbReference type="InterPro" id="IPR010285">
    <property type="entry name" value="DNA_helicase_pif1-like_DEAD"/>
</dbReference>
<dbReference type="GO" id="GO:0000723">
    <property type="term" value="P:telomere maintenance"/>
    <property type="evidence" value="ECO:0007669"/>
    <property type="project" value="InterPro"/>
</dbReference>
<dbReference type="Pfam" id="PF05970">
    <property type="entry name" value="PIF1"/>
    <property type="match status" value="1"/>
</dbReference>
<feature type="region of interest" description="Disordered" evidence="2">
    <location>
        <begin position="1"/>
        <end position="28"/>
    </location>
</feature>
<dbReference type="SUPFAM" id="SSF52540">
    <property type="entry name" value="P-loop containing nucleoside triphosphate hydrolases"/>
    <property type="match status" value="1"/>
</dbReference>
<dbReference type="GO" id="GO:0005524">
    <property type="term" value="F:ATP binding"/>
    <property type="evidence" value="ECO:0007669"/>
    <property type="project" value="UniProtKB-KW"/>
</dbReference>
<dbReference type="EMBL" id="JACGWJ010000009">
    <property type="protein sequence ID" value="KAL0398479.1"/>
    <property type="molecule type" value="Genomic_DNA"/>
</dbReference>
<keyword evidence="1" id="KW-0067">ATP-binding</keyword>
<dbReference type="PANTHER" id="PTHR10492:SF94">
    <property type="entry name" value="ATP-DEPENDENT DNA HELICASE"/>
    <property type="match status" value="1"/>
</dbReference>
<evidence type="ECO:0000256" key="1">
    <source>
        <dbReference type="RuleBase" id="RU363044"/>
    </source>
</evidence>
<reference evidence="4" key="1">
    <citation type="submission" date="2020-06" db="EMBL/GenBank/DDBJ databases">
        <authorList>
            <person name="Li T."/>
            <person name="Hu X."/>
            <person name="Zhang T."/>
            <person name="Song X."/>
            <person name="Zhang H."/>
            <person name="Dai N."/>
            <person name="Sheng W."/>
            <person name="Hou X."/>
            <person name="Wei L."/>
        </authorList>
    </citation>
    <scope>NUCLEOTIDE SEQUENCE</scope>
    <source>
        <strain evidence="4">G02</strain>
        <tissue evidence="4">Leaf</tissue>
    </source>
</reference>
<dbReference type="Gene3D" id="3.40.50.300">
    <property type="entry name" value="P-loop containing nucleotide triphosphate hydrolases"/>
    <property type="match status" value="1"/>
</dbReference>
<comment type="cofactor">
    <cofactor evidence="1">
        <name>Mg(2+)</name>
        <dbReference type="ChEBI" id="CHEBI:18420"/>
    </cofactor>
</comment>
<keyword evidence="1" id="KW-0547">Nucleotide-binding</keyword>
<name>A0AAW2T208_SESRA</name>
<reference evidence="4" key="2">
    <citation type="journal article" date="2024" name="Plant">
        <title>Genomic evolution and insights into agronomic trait innovations of Sesamum species.</title>
        <authorList>
            <person name="Miao H."/>
            <person name="Wang L."/>
            <person name="Qu L."/>
            <person name="Liu H."/>
            <person name="Sun Y."/>
            <person name="Le M."/>
            <person name="Wang Q."/>
            <person name="Wei S."/>
            <person name="Zheng Y."/>
            <person name="Lin W."/>
            <person name="Duan Y."/>
            <person name="Cao H."/>
            <person name="Xiong S."/>
            <person name="Wang X."/>
            <person name="Wei L."/>
            <person name="Li C."/>
            <person name="Ma Q."/>
            <person name="Ju M."/>
            <person name="Zhao R."/>
            <person name="Li G."/>
            <person name="Mu C."/>
            <person name="Tian Q."/>
            <person name="Mei H."/>
            <person name="Zhang T."/>
            <person name="Gao T."/>
            <person name="Zhang H."/>
        </authorList>
    </citation>
    <scope>NUCLEOTIDE SEQUENCE</scope>
    <source>
        <strain evidence="4">G02</strain>
    </source>
</reference>
<gene>
    <name evidence="4" type="ORF">Sradi_2191200</name>
</gene>
<keyword evidence="1" id="KW-0234">DNA repair</keyword>
<evidence type="ECO:0000259" key="3">
    <source>
        <dbReference type="Pfam" id="PF05970"/>
    </source>
</evidence>
<keyword evidence="1" id="KW-0233">DNA recombination</keyword>